<sequence>MFPRPKQPATSAYFQGYRSSLIAEISLISNVFSSKAVRPRPNQPNDRRIHVFWQKLNRTATVVHIKVQKVTSTDSNKIAKSAFLHVIRPDAETRESLSKDQPENVPRGLQQGHPSSSRPARLENLSNLSQWPRNAKHANFVSEEERGLTRILELSKDLRIKKQR</sequence>
<reference evidence="2 3" key="1">
    <citation type="journal article" date="2015" name="Genome Biol.">
        <title>Comparative genomics of Steinernema reveals deeply conserved gene regulatory networks.</title>
        <authorList>
            <person name="Dillman A.R."/>
            <person name="Macchietto M."/>
            <person name="Porter C.F."/>
            <person name="Rogers A."/>
            <person name="Williams B."/>
            <person name="Antoshechkin I."/>
            <person name="Lee M.M."/>
            <person name="Goodwin Z."/>
            <person name="Lu X."/>
            <person name="Lewis E.E."/>
            <person name="Goodrich-Blair H."/>
            <person name="Stock S.P."/>
            <person name="Adams B.J."/>
            <person name="Sternberg P.W."/>
            <person name="Mortazavi A."/>
        </authorList>
    </citation>
    <scope>NUCLEOTIDE SEQUENCE [LARGE SCALE GENOMIC DNA]</scope>
    <source>
        <strain evidence="2 3">ALL</strain>
    </source>
</reference>
<feature type="compositionally biased region" description="Polar residues" evidence="1">
    <location>
        <begin position="112"/>
        <end position="121"/>
    </location>
</feature>
<name>A0A4U5NCJ9_STECR</name>
<comment type="caution">
    <text evidence="2">The sequence shown here is derived from an EMBL/GenBank/DDBJ whole genome shotgun (WGS) entry which is preliminary data.</text>
</comment>
<reference evidence="2 3" key="2">
    <citation type="journal article" date="2019" name="G3 (Bethesda)">
        <title>Hybrid Assembly of the Genome of the Entomopathogenic Nematode Steinernema carpocapsae Identifies the X-Chromosome.</title>
        <authorList>
            <person name="Serra L."/>
            <person name="Macchietto M."/>
            <person name="Macias-Munoz A."/>
            <person name="McGill C.J."/>
            <person name="Rodriguez I.M."/>
            <person name="Rodriguez B."/>
            <person name="Murad R."/>
            <person name="Mortazavi A."/>
        </authorList>
    </citation>
    <scope>NUCLEOTIDE SEQUENCE [LARGE SCALE GENOMIC DNA]</scope>
    <source>
        <strain evidence="2 3">ALL</strain>
    </source>
</reference>
<evidence type="ECO:0000313" key="2">
    <source>
        <dbReference type="EMBL" id="TKR80617.1"/>
    </source>
</evidence>
<accession>A0A4U5NCJ9</accession>
<dbReference type="EMBL" id="AZBU02000004">
    <property type="protein sequence ID" value="TKR80617.1"/>
    <property type="molecule type" value="Genomic_DNA"/>
</dbReference>
<protein>
    <submittedName>
        <fullName evidence="2">Uncharacterized protein</fullName>
    </submittedName>
</protein>
<dbReference type="Proteomes" id="UP000298663">
    <property type="component" value="Unassembled WGS sequence"/>
</dbReference>
<evidence type="ECO:0000256" key="1">
    <source>
        <dbReference type="SAM" id="MobiDB-lite"/>
    </source>
</evidence>
<feature type="region of interest" description="Disordered" evidence="1">
    <location>
        <begin position="90"/>
        <end position="121"/>
    </location>
</feature>
<gene>
    <name evidence="2" type="ORF">L596_014665</name>
</gene>
<proteinExistence type="predicted"/>
<evidence type="ECO:0000313" key="3">
    <source>
        <dbReference type="Proteomes" id="UP000298663"/>
    </source>
</evidence>
<organism evidence="2 3">
    <name type="scientific">Steinernema carpocapsae</name>
    <name type="common">Entomopathogenic nematode</name>
    <dbReference type="NCBI Taxonomy" id="34508"/>
    <lineage>
        <taxon>Eukaryota</taxon>
        <taxon>Metazoa</taxon>
        <taxon>Ecdysozoa</taxon>
        <taxon>Nematoda</taxon>
        <taxon>Chromadorea</taxon>
        <taxon>Rhabditida</taxon>
        <taxon>Tylenchina</taxon>
        <taxon>Panagrolaimomorpha</taxon>
        <taxon>Strongyloidoidea</taxon>
        <taxon>Steinernematidae</taxon>
        <taxon>Steinernema</taxon>
    </lineage>
</organism>
<feature type="compositionally biased region" description="Basic and acidic residues" evidence="1">
    <location>
        <begin position="90"/>
        <end position="102"/>
    </location>
</feature>
<dbReference type="AlphaFoldDB" id="A0A4U5NCJ9"/>
<keyword evidence="3" id="KW-1185">Reference proteome</keyword>